<keyword evidence="4 7" id="KW-1133">Transmembrane helix</keyword>
<keyword evidence="5 7" id="KW-0472">Membrane</keyword>
<evidence type="ECO:0000256" key="1">
    <source>
        <dbReference type="ARBA" id="ARBA00004141"/>
    </source>
</evidence>
<evidence type="ECO:0000256" key="5">
    <source>
        <dbReference type="ARBA" id="ARBA00023136"/>
    </source>
</evidence>
<evidence type="ECO:0000256" key="4">
    <source>
        <dbReference type="ARBA" id="ARBA00022989"/>
    </source>
</evidence>
<dbReference type="Proteomes" id="UP001293791">
    <property type="component" value="Unassembled WGS sequence"/>
</dbReference>
<dbReference type="InterPro" id="IPR003834">
    <property type="entry name" value="Cyt_c_assmbl_TM_dom"/>
</dbReference>
<evidence type="ECO:0000256" key="2">
    <source>
        <dbReference type="ARBA" id="ARBA00022692"/>
    </source>
</evidence>
<reference evidence="9 10" key="1">
    <citation type="submission" date="2023-02" db="EMBL/GenBank/DDBJ databases">
        <title>Host association and intracellularity evolved multiple times independently in the Rickettsiales.</title>
        <authorList>
            <person name="Castelli M."/>
            <person name="Nardi T."/>
            <person name="Gammuto L."/>
            <person name="Bellinzona G."/>
            <person name="Sabaneyeva E."/>
            <person name="Potekhin A."/>
            <person name="Serra V."/>
            <person name="Petroni G."/>
            <person name="Sassera D."/>
        </authorList>
    </citation>
    <scope>NUCLEOTIDE SEQUENCE [LARGE SCALE GENOMIC DNA]</scope>
    <source>
        <strain evidence="9 10">BOD18</strain>
    </source>
</reference>
<sequence>MAQNASSQEQSAQNPLVLSIDHLYNKAIVKFKIKEGWKLHGPSKSSIGKPLLINVIKTFNIKNYRIYFPLEQKGVDESSGNATNYYFYQNFVEIPLLIEPEDISKPVSFKIAVEASACGEECVLMDQELSYEFIVDNVDEFKEELHLANILAMCMFSIIGGVMLNFMPCVLPVLSLKIISIIKKSGKKAREIRYHLLGIISGILFIFIINALIIAILRHAGQFAGWGMHFQNKYFLIFLISSIVLFANSLLGVFPINLPPFIGNRIDNLFHSTGGYLSDFLYGVFGTLLATSCTAPILSTSLVFTLSQNIYVIFCIYLCIGLGMAFPYLLLFISPSLIKLIPKPGPWMIKIKKFFAILMLLTAIWLIPVLQRHIGWGGIATFVALLSIITLLTSSKRTDKRYLVSAAFFIFTIALVVPREDVDTKISNKYWQEFSLESLNKNITKGKTVLVDITADWCLTCKYNSNRVFTDDFLKMLKEERGVILLRGDYTLKSKEISKFLALNNKLGVPCNILYTPCNKTGVYFSELLAKQEILDELEKSKKCE</sequence>
<dbReference type="Pfam" id="PF02683">
    <property type="entry name" value="DsbD_TM"/>
    <property type="match status" value="1"/>
</dbReference>
<evidence type="ECO:0000256" key="7">
    <source>
        <dbReference type="SAM" id="Phobius"/>
    </source>
</evidence>
<organism evidence="9 10">
    <name type="scientific">Candidatus Cyrtobacter comes</name>
    <dbReference type="NCBI Taxonomy" id="675776"/>
    <lineage>
        <taxon>Bacteria</taxon>
        <taxon>Pseudomonadati</taxon>
        <taxon>Pseudomonadota</taxon>
        <taxon>Alphaproteobacteria</taxon>
        <taxon>Rickettsiales</taxon>
        <taxon>Candidatus Midichloriaceae</taxon>
        <taxon>Candidatus Cyrtobacter</taxon>
    </lineage>
</organism>
<evidence type="ECO:0000256" key="6">
    <source>
        <dbReference type="ARBA" id="ARBA00023284"/>
    </source>
</evidence>
<proteinExistence type="predicted"/>
<evidence type="ECO:0000256" key="3">
    <source>
        <dbReference type="ARBA" id="ARBA00022748"/>
    </source>
</evidence>
<evidence type="ECO:0000313" key="9">
    <source>
        <dbReference type="EMBL" id="MDZ5762569.1"/>
    </source>
</evidence>
<gene>
    <name evidence="9" type="ORF">Cyrtocomes_00957</name>
</gene>
<dbReference type="Pfam" id="PF13899">
    <property type="entry name" value="Thioredoxin_7"/>
    <property type="match status" value="1"/>
</dbReference>
<dbReference type="SUPFAM" id="SSF52833">
    <property type="entry name" value="Thioredoxin-like"/>
    <property type="match status" value="1"/>
</dbReference>
<name>A0ABU5L8X6_9RICK</name>
<protein>
    <submittedName>
        <fullName evidence="9">DsdD family thiol:disulfide interchange protein DsbD</fullName>
    </submittedName>
</protein>
<comment type="subcellular location">
    <subcellularLocation>
        <location evidence="1">Membrane</location>
        <topology evidence="1">Multi-pass membrane protein</topology>
    </subcellularLocation>
</comment>
<feature type="transmembrane region" description="Helical" evidence="7">
    <location>
        <begin position="150"/>
        <end position="174"/>
    </location>
</feature>
<feature type="transmembrane region" description="Helical" evidence="7">
    <location>
        <begin position="354"/>
        <end position="370"/>
    </location>
</feature>
<evidence type="ECO:0000313" key="10">
    <source>
        <dbReference type="Proteomes" id="UP001293791"/>
    </source>
</evidence>
<feature type="transmembrane region" description="Helical" evidence="7">
    <location>
        <begin position="376"/>
        <end position="395"/>
    </location>
</feature>
<evidence type="ECO:0000259" key="8">
    <source>
        <dbReference type="Pfam" id="PF02683"/>
    </source>
</evidence>
<dbReference type="PROSITE" id="PS00194">
    <property type="entry name" value="THIOREDOXIN_1"/>
    <property type="match status" value="1"/>
</dbReference>
<dbReference type="PANTHER" id="PTHR32234">
    <property type="entry name" value="THIOL:DISULFIDE INTERCHANGE PROTEIN DSBD"/>
    <property type="match status" value="1"/>
</dbReference>
<feature type="transmembrane region" description="Helical" evidence="7">
    <location>
        <begin position="194"/>
        <end position="217"/>
    </location>
</feature>
<feature type="transmembrane region" description="Helical" evidence="7">
    <location>
        <begin position="280"/>
        <end position="304"/>
    </location>
</feature>
<accession>A0ABU5L8X6</accession>
<keyword evidence="3" id="KW-0201">Cytochrome c-type biogenesis</keyword>
<dbReference type="PANTHER" id="PTHR32234:SF3">
    <property type="entry name" value="SUPPRESSION OF COPPER SENSITIVITY PROTEIN"/>
    <property type="match status" value="1"/>
</dbReference>
<feature type="transmembrane region" description="Helical" evidence="7">
    <location>
        <begin position="310"/>
        <end position="333"/>
    </location>
</feature>
<dbReference type="InterPro" id="IPR017937">
    <property type="entry name" value="Thioredoxin_CS"/>
</dbReference>
<feature type="transmembrane region" description="Helical" evidence="7">
    <location>
        <begin position="402"/>
        <end position="418"/>
    </location>
</feature>
<dbReference type="InterPro" id="IPR036249">
    <property type="entry name" value="Thioredoxin-like_sf"/>
</dbReference>
<feature type="domain" description="Cytochrome C biogenesis protein transmembrane" evidence="8">
    <location>
        <begin position="153"/>
        <end position="367"/>
    </location>
</feature>
<comment type="caution">
    <text evidence="9">The sequence shown here is derived from an EMBL/GenBank/DDBJ whole genome shotgun (WGS) entry which is preliminary data.</text>
</comment>
<dbReference type="EMBL" id="JARGYT010000065">
    <property type="protein sequence ID" value="MDZ5762569.1"/>
    <property type="molecule type" value="Genomic_DNA"/>
</dbReference>
<keyword evidence="10" id="KW-1185">Reference proteome</keyword>
<keyword evidence="6" id="KW-0676">Redox-active center</keyword>
<feature type="transmembrane region" description="Helical" evidence="7">
    <location>
        <begin position="237"/>
        <end position="259"/>
    </location>
</feature>
<keyword evidence="2 7" id="KW-0812">Transmembrane</keyword>
<dbReference type="Gene3D" id="3.40.30.10">
    <property type="entry name" value="Glutaredoxin"/>
    <property type="match status" value="1"/>
</dbReference>